<dbReference type="PANTHER" id="PTHR15497">
    <property type="entry name" value="3-HYDROXYANTHRANILATE 3,4-DIOXYGENASE"/>
    <property type="match status" value="1"/>
</dbReference>
<dbReference type="PANTHER" id="PTHR15497:SF1">
    <property type="entry name" value="3-HYDROXYANTHRANILATE 3,4-DIOXYGENASE"/>
    <property type="match status" value="1"/>
</dbReference>
<evidence type="ECO:0000256" key="3">
    <source>
        <dbReference type="ARBA" id="ARBA00022723"/>
    </source>
</evidence>
<dbReference type="InterPro" id="IPR011051">
    <property type="entry name" value="RmlC_Cupin_sf"/>
</dbReference>
<keyword evidence="3 7" id="KW-0479">Metal-binding</keyword>
<keyword evidence="2 7" id="KW-0662">Pyridine nucleotide biosynthesis</keyword>
<reference evidence="8" key="1">
    <citation type="submission" date="2016-10" db="EMBL/GenBank/DDBJ databases">
        <title>Draft Genome Sequence of Nocardioides luteus Strain BAFB, an Alkane-Degrading Bacterium Isolated from JP-7 Polluted Soil.</title>
        <authorList>
            <person name="Brown L."/>
            <person name="Ruiz O.N."/>
            <person name="Gunasekera T."/>
        </authorList>
    </citation>
    <scope>NUCLEOTIDE SEQUENCE [LARGE SCALE GENOMIC DNA]</scope>
    <source>
        <strain evidence="8">BAFB</strain>
    </source>
</reference>
<dbReference type="Pfam" id="PF06052">
    <property type="entry name" value="3-HAO"/>
    <property type="match status" value="1"/>
</dbReference>
<dbReference type="Gene3D" id="2.60.120.10">
    <property type="entry name" value="Jelly Rolls"/>
    <property type="match status" value="1"/>
</dbReference>
<feature type="binding site" evidence="7">
    <location>
        <position position="55"/>
    </location>
    <ligand>
        <name>Fe cation</name>
        <dbReference type="ChEBI" id="CHEBI:24875"/>
        <label>1</label>
        <note>catalytic</note>
    </ligand>
</feature>
<keyword evidence="9" id="KW-1185">Reference proteome</keyword>
<comment type="similarity">
    <text evidence="7">Belongs to the 3-HAO family.</text>
</comment>
<comment type="catalytic activity">
    <reaction evidence="7">
        <text>3-hydroxyanthranilate + O2 = (2Z,4Z)-2-amino-3-carboxymuconate 6-semialdehyde</text>
        <dbReference type="Rhea" id="RHEA:17953"/>
        <dbReference type="ChEBI" id="CHEBI:15379"/>
        <dbReference type="ChEBI" id="CHEBI:36559"/>
        <dbReference type="ChEBI" id="CHEBI:77612"/>
        <dbReference type="EC" id="1.13.11.6"/>
    </reaction>
</comment>
<keyword evidence="4 7" id="KW-0223">Dioxygenase</keyword>
<protein>
    <recommendedName>
        <fullName evidence="7">3-hydroxyanthranilate 3,4-dioxygenase</fullName>
        <ecNumber evidence="7">1.13.11.6</ecNumber>
    </recommendedName>
    <alternativeName>
        <fullName evidence="7">3-hydroxyanthranilate oxygenase</fullName>
        <shortName evidence="7">3-HAO</shortName>
    </alternativeName>
    <alternativeName>
        <fullName evidence="7">3-hydroxyanthranilic acid dioxygenase</fullName>
        <shortName evidence="7">HAD</shortName>
    </alternativeName>
</protein>
<dbReference type="GO" id="GO:0006569">
    <property type="term" value="P:L-tryptophan catabolic process"/>
    <property type="evidence" value="ECO:0007669"/>
    <property type="project" value="UniProtKB-UniRule"/>
</dbReference>
<evidence type="ECO:0000256" key="2">
    <source>
        <dbReference type="ARBA" id="ARBA00022642"/>
    </source>
</evidence>
<feature type="binding site" evidence="7">
    <location>
        <position position="129"/>
    </location>
    <ligand>
        <name>Fe cation</name>
        <dbReference type="ChEBI" id="CHEBI:24875"/>
        <label>2</label>
    </ligand>
</feature>
<dbReference type="GO" id="GO:0043420">
    <property type="term" value="P:anthranilate metabolic process"/>
    <property type="evidence" value="ECO:0007669"/>
    <property type="project" value="UniProtKB-UniRule"/>
</dbReference>
<sequence>MTQSTTSVPPVLNFAKWISDHEQDLKPPVNNKAIFTGDDFIVQVVGGPNQRTDFHVDPYEEWFHQIKGSMHVDVMTEDGKVTVEIKEGETWLLPGNLPHSPQRPEAGSIGVVIERIREEGTLEKFQWYCLECSALVHEVELQVRDIVADLPPVFTSFYEDEAARTCGRCNALHPGKG</sequence>
<feature type="binding site" evidence="7">
    <location>
        <position position="99"/>
    </location>
    <ligand>
        <name>Fe cation</name>
        <dbReference type="ChEBI" id="CHEBI:24875"/>
        <label>1</label>
        <note>catalytic</note>
    </ligand>
</feature>
<proteinExistence type="inferred from homology"/>
<dbReference type="RefSeq" id="WP_045548324.1">
    <property type="nucleotide sequence ID" value="NZ_JZDQ02000013.1"/>
</dbReference>
<dbReference type="GO" id="GO:0008198">
    <property type="term" value="F:ferrous iron binding"/>
    <property type="evidence" value="ECO:0007669"/>
    <property type="project" value="UniProtKB-UniRule"/>
</dbReference>
<evidence type="ECO:0000256" key="5">
    <source>
        <dbReference type="ARBA" id="ARBA00023002"/>
    </source>
</evidence>
<dbReference type="UniPathway" id="UPA00253">
    <property type="reaction ID" value="UER00330"/>
</dbReference>
<feature type="binding site" evidence="7">
    <location>
        <position position="169"/>
    </location>
    <ligand>
        <name>Fe cation</name>
        <dbReference type="ChEBI" id="CHEBI:24875"/>
        <label>2</label>
    </ligand>
</feature>
<comment type="cofactor">
    <cofactor evidence="7">
        <name>Fe(2+)</name>
        <dbReference type="ChEBI" id="CHEBI:29033"/>
    </cofactor>
    <text evidence="7">Binds 2 Fe(2+) ions per subunit.</text>
</comment>
<feature type="binding site" evidence="7">
    <location>
        <position position="51"/>
    </location>
    <ligand>
        <name>O2</name>
        <dbReference type="ChEBI" id="CHEBI:15379"/>
    </ligand>
</feature>
<dbReference type="OrthoDB" id="5002379at2"/>
<feature type="binding site" evidence="7">
    <location>
        <position position="103"/>
    </location>
    <ligand>
        <name>substrate</name>
    </ligand>
</feature>
<feature type="binding site" evidence="7">
    <location>
        <position position="114"/>
    </location>
    <ligand>
        <name>substrate</name>
    </ligand>
</feature>
<evidence type="ECO:0000256" key="1">
    <source>
        <dbReference type="ARBA" id="ARBA00002752"/>
    </source>
</evidence>
<dbReference type="EMBL" id="JZDQ02000013">
    <property type="protein sequence ID" value="OIJ26713.1"/>
    <property type="molecule type" value="Genomic_DNA"/>
</dbReference>
<evidence type="ECO:0000313" key="8">
    <source>
        <dbReference type="EMBL" id="OIJ26713.1"/>
    </source>
</evidence>
<evidence type="ECO:0000313" key="9">
    <source>
        <dbReference type="Proteomes" id="UP000033772"/>
    </source>
</evidence>
<feature type="binding site" evidence="7">
    <location>
        <position position="61"/>
    </location>
    <ligand>
        <name>Fe cation</name>
        <dbReference type="ChEBI" id="CHEBI:24875"/>
        <label>1</label>
        <note>catalytic</note>
    </ligand>
</feature>
<evidence type="ECO:0000256" key="4">
    <source>
        <dbReference type="ARBA" id="ARBA00022964"/>
    </source>
</evidence>
<gene>
    <name evidence="7" type="primary">nbaC</name>
    <name evidence="8" type="ORF">UG56_010745</name>
</gene>
<dbReference type="NCBIfam" id="NF009763">
    <property type="entry name" value="PRK13264.1"/>
    <property type="match status" value="1"/>
</dbReference>
<evidence type="ECO:0000256" key="7">
    <source>
        <dbReference type="HAMAP-Rule" id="MF_00825"/>
    </source>
</evidence>
<dbReference type="GO" id="GO:0019805">
    <property type="term" value="P:quinolinate biosynthetic process"/>
    <property type="evidence" value="ECO:0007669"/>
    <property type="project" value="UniProtKB-UniRule"/>
</dbReference>
<organism evidence="8 9">
    <name type="scientific">Nocardioides luteus</name>
    <dbReference type="NCBI Taxonomy" id="1844"/>
    <lineage>
        <taxon>Bacteria</taxon>
        <taxon>Bacillati</taxon>
        <taxon>Actinomycetota</taxon>
        <taxon>Actinomycetes</taxon>
        <taxon>Propionibacteriales</taxon>
        <taxon>Nocardioidaceae</taxon>
        <taxon>Nocardioides</taxon>
    </lineage>
</organism>
<dbReference type="HAMAP" id="MF_00825">
    <property type="entry name" value="3_HAO"/>
    <property type="match status" value="1"/>
</dbReference>
<dbReference type="EC" id="1.13.11.6" evidence="7"/>
<dbReference type="SUPFAM" id="SSF51182">
    <property type="entry name" value="RmlC-like cupins"/>
    <property type="match status" value="1"/>
</dbReference>
<dbReference type="GO" id="GO:0009435">
    <property type="term" value="P:NAD+ biosynthetic process"/>
    <property type="evidence" value="ECO:0007669"/>
    <property type="project" value="UniProtKB-UniPathway"/>
</dbReference>
<comment type="function">
    <text evidence="1 7">Catalyzes the oxidative ring opening of 3-hydroxyanthranilate to 2-amino-3-carboxymuconate semialdehyde, which spontaneously cyclizes to quinolinate.</text>
</comment>
<dbReference type="AlphaFoldDB" id="A0A1J4N8A0"/>
<keyword evidence="6 7" id="KW-0408">Iron</keyword>
<feature type="binding site" evidence="7">
    <location>
        <position position="61"/>
    </location>
    <ligand>
        <name>substrate</name>
    </ligand>
</feature>
<comment type="pathway">
    <text evidence="7">Cofactor biosynthesis; NAD(+) biosynthesis; quinolinate from L-kynurenine: step 3/3.</text>
</comment>
<name>A0A1J4N8A0_9ACTN</name>
<feature type="binding site" evidence="7">
    <location>
        <position position="132"/>
    </location>
    <ligand>
        <name>Fe cation</name>
        <dbReference type="ChEBI" id="CHEBI:24875"/>
        <label>2</label>
    </ligand>
</feature>
<dbReference type="GO" id="GO:0000334">
    <property type="term" value="F:3-hydroxyanthranilate 3,4-dioxygenase activity"/>
    <property type="evidence" value="ECO:0007669"/>
    <property type="project" value="UniProtKB-UniRule"/>
</dbReference>
<dbReference type="Proteomes" id="UP000033772">
    <property type="component" value="Unassembled WGS sequence"/>
</dbReference>
<dbReference type="NCBIfam" id="TIGR03037">
    <property type="entry name" value="anthran_nbaC"/>
    <property type="match status" value="1"/>
</dbReference>
<dbReference type="STRING" id="1844.UG56_010745"/>
<evidence type="ECO:0000256" key="6">
    <source>
        <dbReference type="ARBA" id="ARBA00023004"/>
    </source>
</evidence>
<accession>A0A1J4N8A0</accession>
<dbReference type="CDD" id="cd06123">
    <property type="entry name" value="cupin_HAO"/>
    <property type="match status" value="1"/>
</dbReference>
<comment type="caution">
    <text evidence="8">The sequence shown here is derived from an EMBL/GenBank/DDBJ whole genome shotgun (WGS) entry which is preliminary data.</text>
</comment>
<dbReference type="InterPro" id="IPR010329">
    <property type="entry name" value="3hydroanth_dOase"/>
</dbReference>
<feature type="binding site" evidence="7">
    <location>
        <position position="166"/>
    </location>
    <ligand>
        <name>Fe cation</name>
        <dbReference type="ChEBI" id="CHEBI:24875"/>
        <label>2</label>
    </ligand>
</feature>
<dbReference type="InterPro" id="IPR014710">
    <property type="entry name" value="RmlC-like_jellyroll"/>
</dbReference>
<keyword evidence="5 7" id="KW-0560">Oxidoreductase</keyword>